<gene>
    <name evidence="2" type="ORF">ACFPET_15315</name>
</gene>
<sequence length="117" mass="12177">MPEPWYIAAVLAIVFAVNLSLRAVPFAVLRPLRESVMVERLSVWMPVGVLAILAASTLRGTIVDDPGHALSALLAVGVTVAVHLCCGRRTLLSVGLGTLTYIALVNFAADAIGGALA</sequence>
<organism evidence="2 3">
    <name type="scientific">Salininema proteolyticum</name>
    <dbReference type="NCBI Taxonomy" id="1607685"/>
    <lineage>
        <taxon>Bacteria</taxon>
        <taxon>Bacillati</taxon>
        <taxon>Actinomycetota</taxon>
        <taxon>Actinomycetes</taxon>
        <taxon>Glycomycetales</taxon>
        <taxon>Glycomycetaceae</taxon>
        <taxon>Salininema</taxon>
    </lineage>
</organism>
<dbReference type="InterPro" id="IPR008407">
    <property type="entry name" value="Brnchd-chn_aa_trnsp_AzlD"/>
</dbReference>
<name>A0ABV8U1S4_9ACTN</name>
<feature type="transmembrane region" description="Helical" evidence="1">
    <location>
        <begin position="98"/>
        <end position="116"/>
    </location>
</feature>
<feature type="transmembrane region" description="Helical" evidence="1">
    <location>
        <begin position="6"/>
        <end position="29"/>
    </location>
</feature>
<feature type="transmembrane region" description="Helical" evidence="1">
    <location>
        <begin position="68"/>
        <end position="86"/>
    </location>
</feature>
<proteinExistence type="predicted"/>
<evidence type="ECO:0000313" key="2">
    <source>
        <dbReference type="EMBL" id="MFC4336572.1"/>
    </source>
</evidence>
<feature type="transmembrane region" description="Helical" evidence="1">
    <location>
        <begin position="41"/>
        <end position="62"/>
    </location>
</feature>
<dbReference type="RefSeq" id="WP_380622640.1">
    <property type="nucleotide sequence ID" value="NZ_JBHSDK010000021.1"/>
</dbReference>
<reference evidence="3" key="1">
    <citation type="journal article" date="2019" name="Int. J. Syst. Evol. Microbiol.">
        <title>The Global Catalogue of Microorganisms (GCM) 10K type strain sequencing project: providing services to taxonomists for standard genome sequencing and annotation.</title>
        <authorList>
            <consortium name="The Broad Institute Genomics Platform"/>
            <consortium name="The Broad Institute Genome Sequencing Center for Infectious Disease"/>
            <person name="Wu L."/>
            <person name="Ma J."/>
        </authorList>
    </citation>
    <scope>NUCLEOTIDE SEQUENCE [LARGE SCALE GENOMIC DNA]</scope>
    <source>
        <strain evidence="3">IBRC-M 10908</strain>
    </source>
</reference>
<protein>
    <submittedName>
        <fullName evidence="2">Branched-chain amino acid transporter permease</fullName>
    </submittedName>
</protein>
<dbReference type="Proteomes" id="UP001595823">
    <property type="component" value="Unassembled WGS sequence"/>
</dbReference>
<accession>A0ABV8U1S4</accession>
<comment type="caution">
    <text evidence="2">The sequence shown here is derived from an EMBL/GenBank/DDBJ whole genome shotgun (WGS) entry which is preliminary data.</text>
</comment>
<keyword evidence="1" id="KW-1133">Transmembrane helix</keyword>
<dbReference type="Pfam" id="PF05437">
    <property type="entry name" value="AzlD"/>
    <property type="match status" value="1"/>
</dbReference>
<evidence type="ECO:0000313" key="3">
    <source>
        <dbReference type="Proteomes" id="UP001595823"/>
    </source>
</evidence>
<keyword evidence="1" id="KW-0472">Membrane</keyword>
<dbReference type="EMBL" id="JBHSDK010000021">
    <property type="protein sequence ID" value="MFC4336572.1"/>
    <property type="molecule type" value="Genomic_DNA"/>
</dbReference>
<evidence type="ECO:0000256" key="1">
    <source>
        <dbReference type="SAM" id="Phobius"/>
    </source>
</evidence>
<keyword evidence="3" id="KW-1185">Reference proteome</keyword>
<keyword evidence="1" id="KW-0812">Transmembrane</keyword>